<keyword evidence="3" id="KW-1185">Reference proteome</keyword>
<sequence length="258" mass="29071">MPSISPEKYVERYGAVAEEFPGMNKKQMLDAIQHQISTILKKEAEPRPHYPGTNKLYIDLGTKSINELGTWKVNILRESTGGGHWTEVVSITTQNIQSRKPHLMQGRLGKLLKYRGSLLDTKQSRKRKASPSPATRMAKKPRLEVVAAKPTQNEQQHRMAPVGTAEATIKLWTQNNQPPHRILVVPKAGRVVLADHKLDLGKHGVEQGQSLEMVSKDRKHWRKINWSTDIRVGAGDLILLRPEGVTNTAGWEVDYDNM</sequence>
<dbReference type="OrthoDB" id="3071188at2759"/>
<feature type="region of interest" description="Disordered" evidence="1">
    <location>
        <begin position="120"/>
        <end position="139"/>
    </location>
</feature>
<organism evidence="2 3">
    <name type="scientific">Rhodocollybia butyracea</name>
    <dbReference type="NCBI Taxonomy" id="206335"/>
    <lineage>
        <taxon>Eukaryota</taxon>
        <taxon>Fungi</taxon>
        <taxon>Dikarya</taxon>
        <taxon>Basidiomycota</taxon>
        <taxon>Agaricomycotina</taxon>
        <taxon>Agaricomycetes</taxon>
        <taxon>Agaricomycetidae</taxon>
        <taxon>Agaricales</taxon>
        <taxon>Marasmiineae</taxon>
        <taxon>Omphalotaceae</taxon>
        <taxon>Rhodocollybia</taxon>
    </lineage>
</organism>
<gene>
    <name evidence="2" type="ORF">BDP27DRAFT_1363742</name>
</gene>
<dbReference type="AlphaFoldDB" id="A0A9P5PN90"/>
<evidence type="ECO:0000313" key="3">
    <source>
        <dbReference type="Proteomes" id="UP000772434"/>
    </source>
</evidence>
<evidence type="ECO:0000256" key="1">
    <source>
        <dbReference type="SAM" id="MobiDB-lite"/>
    </source>
</evidence>
<dbReference type="EMBL" id="JADNRY010000055">
    <property type="protein sequence ID" value="KAF9069029.1"/>
    <property type="molecule type" value="Genomic_DNA"/>
</dbReference>
<dbReference type="Proteomes" id="UP000772434">
    <property type="component" value="Unassembled WGS sequence"/>
</dbReference>
<name>A0A9P5PN90_9AGAR</name>
<comment type="caution">
    <text evidence="2">The sequence shown here is derived from an EMBL/GenBank/DDBJ whole genome shotgun (WGS) entry which is preliminary data.</text>
</comment>
<accession>A0A9P5PN90</accession>
<reference evidence="2" key="1">
    <citation type="submission" date="2020-11" db="EMBL/GenBank/DDBJ databases">
        <authorList>
            <consortium name="DOE Joint Genome Institute"/>
            <person name="Ahrendt S."/>
            <person name="Riley R."/>
            <person name="Andreopoulos W."/>
            <person name="Labutti K."/>
            <person name="Pangilinan J."/>
            <person name="Ruiz-Duenas F.J."/>
            <person name="Barrasa J.M."/>
            <person name="Sanchez-Garcia M."/>
            <person name="Camarero S."/>
            <person name="Miyauchi S."/>
            <person name="Serrano A."/>
            <person name="Linde D."/>
            <person name="Babiker R."/>
            <person name="Drula E."/>
            <person name="Ayuso-Fernandez I."/>
            <person name="Pacheco R."/>
            <person name="Padilla G."/>
            <person name="Ferreira P."/>
            <person name="Barriuso J."/>
            <person name="Kellner H."/>
            <person name="Castanera R."/>
            <person name="Alfaro M."/>
            <person name="Ramirez L."/>
            <person name="Pisabarro A.G."/>
            <person name="Kuo A."/>
            <person name="Tritt A."/>
            <person name="Lipzen A."/>
            <person name="He G."/>
            <person name="Yan M."/>
            <person name="Ng V."/>
            <person name="Cullen D."/>
            <person name="Martin F."/>
            <person name="Rosso M.-N."/>
            <person name="Henrissat B."/>
            <person name="Hibbett D."/>
            <person name="Martinez A.T."/>
            <person name="Grigoriev I.V."/>
        </authorList>
    </citation>
    <scope>NUCLEOTIDE SEQUENCE</scope>
    <source>
        <strain evidence="2">AH 40177</strain>
    </source>
</reference>
<proteinExistence type="predicted"/>
<evidence type="ECO:0000313" key="2">
    <source>
        <dbReference type="EMBL" id="KAF9069029.1"/>
    </source>
</evidence>
<protein>
    <submittedName>
        <fullName evidence="2">Uncharacterized protein</fullName>
    </submittedName>
</protein>